<keyword evidence="1" id="KW-0732">Signal</keyword>
<reference evidence="2 3" key="1">
    <citation type="submission" date="2018-03" db="EMBL/GenBank/DDBJ databases">
        <title>Alkalicoccus saliphilus sp. nov., isolated from a mineral pool.</title>
        <authorList>
            <person name="Zhao B."/>
        </authorList>
    </citation>
    <scope>NUCLEOTIDE SEQUENCE [LARGE SCALE GENOMIC DNA]</scope>
    <source>
        <strain evidence="2 3">6AG</strain>
    </source>
</reference>
<accession>A0A2T4UAT4</accession>
<comment type="caution">
    <text evidence="2">The sequence shown here is derived from an EMBL/GenBank/DDBJ whole genome shotgun (WGS) entry which is preliminary data.</text>
</comment>
<gene>
    <name evidence="2" type="ORF">C6Y45_01010</name>
</gene>
<evidence type="ECO:0000313" key="3">
    <source>
        <dbReference type="Proteomes" id="UP000240509"/>
    </source>
</evidence>
<dbReference type="InterPro" id="IPR009343">
    <property type="entry name" value="DUF1002"/>
</dbReference>
<organism evidence="2 3">
    <name type="scientific">Alkalicoccus saliphilus</name>
    <dbReference type="NCBI Taxonomy" id="200989"/>
    <lineage>
        <taxon>Bacteria</taxon>
        <taxon>Bacillati</taxon>
        <taxon>Bacillota</taxon>
        <taxon>Bacilli</taxon>
        <taxon>Bacillales</taxon>
        <taxon>Bacillaceae</taxon>
        <taxon>Alkalicoccus</taxon>
    </lineage>
</organism>
<evidence type="ECO:0000313" key="2">
    <source>
        <dbReference type="EMBL" id="PTL40515.1"/>
    </source>
</evidence>
<dbReference type="Pfam" id="PF06207">
    <property type="entry name" value="DUF1002"/>
    <property type="match status" value="1"/>
</dbReference>
<dbReference type="OrthoDB" id="9810153at2"/>
<dbReference type="Proteomes" id="UP000240509">
    <property type="component" value="Unassembled WGS sequence"/>
</dbReference>
<feature type="chain" id="PRO_5015730829" evidence="1">
    <location>
        <begin position="25"/>
        <end position="295"/>
    </location>
</feature>
<sequence length="295" mass="32326">MYQWIKAGAAAFLIGLGGASGASAASPGDETITLGEDLNPQQREELLQEMDADENDKIIEVTNEEEHQYLGDYIDASVIGSNALSSSKITIREESSGIDVETNRITWVSEGMYANALITAGVEDAEVYVTAPSNVSGTGALTGLIKAYEETTEEEIPEEQKQTANEELVKTAELGEEHGVEDAAELMARIKEAIAEEDIETEEDLRELIVRLADELGMNLTDDEIDGLVSLFERIKGLNIDWDQVRGQLDNVRSNITEFVESDEGKGIIQSIIDFFHSLLDRAAGWLAQIQWIGK</sequence>
<proteinExistence type="predicted"/>
<name>A0A2T4UAT4_9BACI</name>
<protein>
    <submittedName>
        <fullName evidence="2">DUF1002 domain-containing protein</fullName>
    </submittedName>
</protein>
<feature type="signal peptide" evidence="1">
    <location>
        <begin position="1"/>
        <end position="24"/>
    </location>
</feature>
<dbReference type="AlphaFoldDB" id="A0A2T4UAT4"/>
<evidence type="ECO:0000256" key="1">
    <source>
        <dbReference type="SAM" id="SignalP"/>
    </source>
</evidence>
<dbReference type="RefSeq" id="WP_107583066.1">
    <property type="nucleotide sequence ID" value="NZ_PZJJ01000001.1"/>
</dbReference>
<keyword evidence="3" id="KW-1185">Reference proteome</keyword>
<dbReference type="EMBL" id="PZJJ01000001">
    <property type="protein sequence ID" value="PTL40515.1"/>
    <property type="molecule type" value="Genomic_DNA"/>
</dbReference>